<gene>
    <name evidence="1" type="ORF">SAMN05216417_101253</name>
</gene>
<dbReference type="Proteomes" id="UP000182649">
    <property type="component" value="Unassembled WGS sequence"/>
</dbReference>
<dbReference type="EMBL" id="FPBZ01000001">
    <property type="protein sequence ID" value="SFU32686.1"/>
    <property type="molecule type" value="Genomic_DNA"/>
</dbReference>
<proteinExistence type="predicted"/>
<evidence type="ECO:0000313" key="1">
    <source>
        <dbReference type="EMBL" id="SFU32686.1"/>
    </source>
</evidence>
<dbReference type="AlphaFoldDB" id="A0A1I7F9B7"/>
<evidence type="ECO:0000313" key="2">
    <source>
        <dbReference type="Proteomes" id="UP000182649"/>
    </source>
</evidence>
<name>A0A1I7F9B7_9PROT</name>
<sequence length="31" mass="3636">MMVLLIIDTATAFFATSKEKQREYDNDVFHT</sequence>
<accession>A0A1I7F9B7</accession>
<protein>
    <submittedName>
        <fullName evidence="1">Uncharacterized protein</fullName>
    </submittedName>
</protein>
<reference evidence="1 2" key="1">
    <citation type="submission" date="2016-10" db="EMBL/GenBank/DDBJ databases">
        <authorList>
            <person name="de Groot N.N."/>
        </authorList>
    </citation>
    <scope>NUCLEOTIDE SEQUENCE [LARGE SCALE GENOMIC DNA]</scope>
    <source>
        <strain evidence="1 2">Nl14</strain>
    </source>
</reference>
<organism evidence="1 2">
    <name type="scientific">Nitrosospira multiformis</name>
    <dbReference type="NCBI Taxonomy" id="1231"/>
    <lineage>
        <taxon>Bacteria</taxon>
        <taxon>Pseudomonadati</taxon>
        <taxon>Pseudomonadota</taxon>
        <taxon>Betaproteobacteria</taxon>
        <taxon>Nitrosomonadales</taxon>
        <taxon>Nitrosomonadaceae</taxon>
        <taxon>Nitrosospira</taxon>
    </lineage>
</organism>